<dbReference type="InterPro" id="IPR023393">
    <property type="entry name" value="START-like_dom_sf"/>
</dbReference>
<dbReference type="PANTHER" id="PTHR38588:SF1">
    <property type="entry name" value="BLL0334 PROTEIN"/>
    <property type="match status" value="1"/>
</dbReference>
<evidence type="ECO:0000313" key="1">
    <source>
        <dbReference type="EMBL" id="MCH1623992.1"/>
    </source>
</evidence>
<dbReference type="Pfam" id="PF06240">
    <property type="entry name" value="COXG"/>
    <property type="match status" value="1"/>
</dbReference>
<accession>A0AAW5E277</accession>
<dbReference type="InterPro" id="IPR010419">
    <property type="entry name" value="CO_DH_gsu"/>
</dbReference>
<reference evidence="1" key="1">
    <citation type="submission" date="2022-02" db="EMBL/GenBank/DDBJ databases">
        <title>Fredinandcohnia quinoae sp. nov. isolated from Chenopodium quinoa seeds.</title>
        <authorList>
            <person name="Saati-Santamaria Z."/>
            <person name="Flores-Felix J.D."/>
            <person name="Igual J.M."/>
            <person name="Velazquez E."/>
            <person name="Garcia-Fraile P."/>
            <person name="Martinez-Molina E."/>
        </authorList>
    </citation>
    <scope>NUCLEOTIDE SEQUENCE</scope>
    <source>
        <strain evidence="1">SECRCQ15</strain>
    </source>
</reference>
<evidence type="ECO:0000313" key="2">
    <source>
        <dbReference type="Proteomes" id="UP001431131"/>
    </source>
</evidence>
<dbReference type="SUPFAM" id="SSF55961">
    <property type="entry name" value="Bet v1-like"/>
    <property type="match status" value="1"/>
</dbReference>
<dbReference type="RefSeq" id="WP_240252240.1">
    <property type="nucleotide sequence ID" value="NZ_JAKTTI010000001.1"/>
</dbReference>
<dbReference type="EMBL" id="JAKTTI010000001">
    <property type="protein sequence ID" value="MCH1623992.1"/>
    <property type="molecule type" value="Genomic_DNA"/>
</dbReference>
<protein>
    <recommendedName>
        <fullName evidence="3">Carbon monoxide dehydrogenase subunit G</fullName>
    </recommendedName>
</protein>
<gene>
    <name evidence="1" type="ORF">MJG50_01525</name>
</gene>
<evidence type="ECO:0008006" key="3">
    <source>
        <dbReference type="Google" id="ProtNLM"/>
    </source>
</evidence>
<comment type="caution">
    <text evidence="1">The sequence shown here is derived from an EMBL/GenBank/DDBJ whole genome shotgun (WGS) entry which is preliminary data.</text>
</comment>
<dbReference type="AlphaFoldDB" id="A0AAW5E277"/>
<proteinExistence type="predicted"/>
<dbReference type="Gene3D" id="3.30.530.20">
    <property type="match status" value="1"/>
</dbReference>
<dbReference type="PANTHER" id="PTHR38588">
    <property type="entry name" value="BLL0334 PROTEIN"/>
    <property type="match status" value="1"/>
</dbReference>
<organism evidence="1 2">
    <name type="scientific">Fredinandcohnia quinoae</name>
    <dbReference type="NCBI Taxonomy" id="2918902"/>
    <lineage>
        <taxon>Bacteria</taxon>
        <taxon>Bacillati</taxon>
        <taxon>Bacillota</taxon>
        <taxon>Bacilli</taxon>
        <taxon>Bacillales</taxon>
        <taxon>Bacillaceae</taxon>
        <taxon>Fredinandcohnia</taxon>
    </lineage>
</organism>
<sequence length="152" mass="16872">MRKLKKTSQFIINAKREDVYSVFMDPMKLAVCIPGCKKIRGISPTQYEALVEVKVQFVPIKIQARGELKEAIENERIVVEMTGKPVGLAGSFSNTLTVTLQSDGSNKTKVDYELDLKMTGKLAAIGDLIMKGSSSKNSTEFVKNVQELFQHS</sequence>
<name>A0AAW5E277_9BACI</name>
<keyword evidence="2" id="KW-1185">Reference proteome</keyword>
<dbReference type="Proteomes" id="UP001431131">
    <property type="component" value="Unassembled WGS sequence"/>
</dbReference>